<evidence type="ECO:0000256" key="10">
    <source>
        <dbReference type="ARBA" id="ARBA00023136"/>
    </source>
</evidence>
<keyword evidence="2" id="KW-1003">Cell membrane</keyword>
<evidence type="ECO:0000256" key="5">
    <source>
        <dbReference type="ARBA" id="ARBA00022723"/>
    </source>
</evidence>
<comment type="caution">
    <text evidence="12">The sequence shown here is derived from an EMBL/GenBank/DDBJ whole genome shotgun (WGS) entry which is preliminary data.</text>
</comment>
<name>A0A917KHF1_9PROT</name>
<dbReference type="InterPro" id="IPR012340">
    <property type="entry name" value="NA-bd_OB-fold"/>
</dbReference>
<keyword evidence="3" id="KW-0997">Cell inner membrane</keyword>
<dbReference type="GO" id="GO:0004519">
    <property type="term" value="F:endonuclease activity"/>
    <property type="evidence" value="ECO:0007669"/>
    <property type="project" value="UniProtKB-KW"/>
</dbReference>
<dbReference type="AlphaFoldDB" id="A0A917KHF1"/>
<dbReference type="Proteomes" id="UP000661507">
    <property type="component" value="Unassembled WGS sequence"/>
</dbReference>
<dbReference type="EMBL" id="BMKW01000005">
    <property type="protein sequence ID" value="GGJ13883.1"/>
    <property type="molecule type" value="Genomic_DNA"/>
</dbReference>
<dbReference type="InterPro" id="IPR003029">
    <property type="entry name" value="S1_domain"/>
</dbReference>
<reference evidence="12" key="2">
    <citation type="submission" date="2020-09" db="EMBL/GenBank/DDBJ databases">
        <authorList>
            <person name="Sun Q."/>
            <person name="Zhou Y."/>
        </authorList>
    </citation>
    <scope>NUCLEOTIDE SEQUENCE</scope>
    <source>
        <strain evidence="12">CGMCC 1.3617</strain>
    </source>
</reference>
<dbReference type="InterPro" id="IPR019307">
    <property type="entry name" value="RNA-bd_AU-1/RNase_E/G"/>
</dbReference>
<accession>A0A917KHF1</accession>
<dbReference type="GO" id="GO:0006364">
    <property type="term" value="P:rRNA processing"/>
    <property type="evidence" value="ECO:0007669"/>
    <property type="project" value="TreeGrafter"/>
</dbReference>
<dbReference type="Pfam" id="PF10150">
    <property type="entry name" value="RNase_E_G"/>
    <property type="match status" value="1"/>
</dbReference>
<evidence type="ECO:0000256" key="7">
    <source>
        <dbReference type="ARBA" id="ARBA00022801"/>
    </source>
</evidence>
<evidence type="ECO:0000256" key="8">
    <source>
        <dbReference type="ARBA" id="ARBA00022842"/>
    </source>
</evidence>
<evidence type="ECO:0000313" key="12">
    <source>
        <dbReference type="EMBL" id="GGJ13883.1"/>
    </source>
</evidence>
<comment type="cofactor">
    <cofactor evidence="1">
        <name>Mg(2+)</name>
        <dbReference type="ChEBI" id="CHEBI:18420"/>
    </cofactor>
</comment>
<dbReference type="GO" id="GO:0005737">
    <property type="term" value="C:cytoplasm"/>
    <property type="evidence" value="ECO:0007669"/>
    <property type="project" value="TreeGrafter"/>
</dbReference>
<dbReference type="PANTHER" id="PTHR30001">
    <property type="entry name" value="RIBONUCLEASE"/>
    <property type="match status" value="1"/>
</dbReference>
<dbReference type="GO" id="GO:0003723">
    <property type="term" value="F:RNA binding"/>
    <property type="evidence" value="ECO:0007669"/>
    <property type="project" value="UniProtKB-KW"/>
</dbReference>
<evidence type="ECO:0000256" key="1">
    <source>
        <dbReference type="ARBA" id="ARBA00001946"/>
    </source>
</evidence>
<keyword evidence="10" id="KW-0472">Membrane</keyword>
<evidence type="ECO:0000259" key="11">
    <source>
        <dbReference type="PROSITE" id="PS50126"/>
    </source>
</evidence>
<dbReference type="PANTHER" id="PTHR30001:SF1">
    <property type="entry name" value="RIBONUCLEASE E_G-LIKE PROTEIN, CHLOROPLASTIC"/>
    <property type="match status" value="1"/>
</dbReference>
<sequence>MAATLTPSSSGATTILVSASPGEVRTALLQGGMLTEAWVERPARPDGVADLHRGRVSAVAPAMAGAFIALAGGETGFLPEREASDQRQPIAAAVNEGMILPLRVIRAAQGGKGPRVSARITAAEAARIAAAPPGAPILVARGPLAAERLATRYPRAELLVDSTALLARLRGAVGDRARLIPAPAFDDSIEAEFDMLAGTEAPLPGGGRLLIHPTPALTAIDVDAGSAAGARGAHGTATLNREALPELARQIRARNLGGAIMVDFAGLSPRRREALADPLREALAADRQARLLGFTHLGLAEIVRDRVHPPLHEVLGSPPSALTRGLAALRQGARDAAARPGARFALLASPAVIAALEGLPGALEAFAAEAGTALLLHADPSVTHPSIQEVGHGG</sequence>
<keyword evidence="4" id="KW-0540">Nuclease</keyword>
<keyword evidence="13" id="KW-1185">Reference proteome</keyword>
<dbReference type="SUPFAM" id="SSF50249">
    <property type="entry name" value="Nucleic acid-binding proteins"/>
    <property type="match status" value="1"/>
</dbReference>
<dbReference type="Gene3D" id="2.40.50.140">
    <property type="entry name" value="Nucleic acid-binding proteins"/>
    <property type="match status" value="1"/>
</dbReference>
<evidence type="ECO:0000256" key="3">
    <source>
        <dbReference type="ARBA" id="ARBA00022519"/>
    </source>
</evidence>
<dbReference type="InterPro" id="IPR004659">
    <property type="entry name" value="RNase_E/G"/>
</dbReference>
<dbReference type="PROSITE" id="PS50126">
    <property type="entry name" value="S1"/>
    <property type="match status" value="1"/>
</dbReference>
<keyword evidence="8" id="KW-0460">Magnesium</keyword>
<dbReference type="RefSeq" id="WP_188967044.1">
    <property type="nucleotide sequence ID" value="NZ_BMKW01000005.1"/>
</dbReference>
<keyword evidence="6" id="KW-0255">Endonuclease</keyword>
<dbReference type="GO" id="GO:0004540">
    <property type="term" value="F:RNA nuclease activity"/>
    <property type="evidence" value="ECO:0007669"/>
    <property type="project" value="InterPro"/>
</dbReference>
<evidence type="ECO:0000256" key="4">
    <source>
        <dbReference type="ARBA" id="ARBA00022722"/>
    </source>
</evidence>
<dbReference type="GO" id="GO:0046872">
    <property type="term" value="F:metal ion binding"/>
    <property type="evidence" value="ECO:0007669"/>
    <property type="project" value="UniProtKB-KW"/>
</dbReference>
<reference evidence="12" key="1">
    <citation type="journal article" date="2014" name="Int. J. Syst. Evol. Microbiol.">
        <title>Complete genome sequence of Corynebacterium casei LMG S-19264T (=DSM 44701T), isolated from a smear-ripened cheese.</title>
        <authorList>
            <consortium name="US DOE Joint Genome Institute (JGI-PGF)"/>
            <person name="Walter F."/>
            <person name="Albersmeier A."/>
            <person name="Kalinowski J."/>
            <person name="Ruckert C."/>
        </authorList>
    </citation>
    <scope>NUCLEOTIDE SEQUENCE</scope>
    <source>
        <strain evidence="12">CGMCC 1.3617</strain>
    </source>
</reference>
<keyword evidence="7" id="KW-0378">Hydrolase</keyword>
<feature type="domain" description="S1 motif" evidence="11">
    <location>
        <begin position="49"/>
        <end position="119"/>
    </location>
</feature>
<evidence type="ECO:0000256" key="9">
    <source>
        <dbReference type="ARBA" id="ARBA00022884"/>
    </source>
</evidence>
<protein>
    <recommendedName>
        <fullName evidence="11">S1 motif domain-containing protein</fullName>
    </recommendedName>
</protein>
<dbReference type="GO" id="GO:0016787">
    <property type="term" value="F:hydrolase activity"/>
    <property type="evidence" value="ECO:0007669"/>
    <property type="project" value="UniProtKB-KW"/>
</dbReference>
<evidence type="ECO:0000256" key="2">
    <source>
        <dbReference type="ARBA" id="ARBA00022475"/>
    </source>
</evidence>
<organism evidence="12 13">
    <name type="scientific">Neoroseomonas lacus</name>
    <dbReference type="NCBI Taxonomy" id="287609"/>
    <lineage>
        <taxon>Bacteria</taxon>
        <taxon>Pseudomonadati</taxon>
        <taxon>Pseudomonadota</taxon>
        <taxon>Alphaproteobacteria</taxon>
        <taxon>Acetobacterales</taxon>
        <taxon>Acetobacteraceae</taxon>
        <taxon>Neoroseomonas</taxon>
    </lineage>
</organism>
<evidence type="ECO:0000313" key="13">
    <source>
        <dbReference type="Proteomes" id="UP000661507"/>
    </source>
</evidence>
<gene>
    <name evidence="12" type="ORF">GCM10011320_21370</name>
</gene>
<keyword evidence="9" id="KW-0694">RNA-binding</keyword>
<keyword evidence="5" id="KW-0479">Metal-binding</keyword>
<proteinExistence type="predicted"/>
<evidence type="ECO:0000256" key="6">
    <source>
        <dbReference type="ARBA" id="ARBA00022759"/>
    </source>
</evidence>